<name>A0A0U2MP43_9GAMM</name>
<accession>A0A0U2MP43</accession>
<proteinExistence type="predicted"/>
<evidence type="ECO:0000313" key="1">
    <source>
        <dbReference type="EMBL" id="ALS32724.1"/>
    </source>
</evidence>
<sequence>MQKLKAALFAAASSTLTIKVQVCGCFCRCEACLRDGQSL</sequence>
<dbReference type="AlphaFoldDB" id="A0A0U2MP43"/>
<evidence type="ECO:0000313" key="2">
    <source>
        <dbReference type="Proteomes" id="UP000065261"/>
    </source>
</evidence>
<gene>
    <name evidence="1" type="ORF">PTRA_a1523</name>
</gene>
<protein>
    <submittedName>
        <fullName evidence="1">Uncharacterized protein</fullName>
    </submittedName>
</protein>
<dbReference type="Proteomes" id="UP000065261">
    <property type="component" value="Chromosome I"/>
</dbReference>
<reference evidence="1 2" key="1">
    <citation type="submission" date="2015-03" db="EMBL/GenBank/DDBJ databases">
        <authorList>
            <person name="Murphy D."/>
        </authorList>
    </citation>
    <scope>NUCLEOTIDE SEQUENCE [LARGE SCALE GENOMIC DNA]</scope>
    <source>
        <strain evidence="1 2">KMM 520</strain>
    </source>
</reference>
<organism evidence="1">
    <name type="scientific">Pseudoalteromonas translucida KMM 520</name>
    <dbReference type="NCBI Taxonomy" id="1315283"/>
    <lineage>
        <taxon>Bacteria</taxon>
        <taxon>Pseudomonadati</taxon>
        <taxon>Pseudomonadota</taxon>
        <taxon>Gammaproteobacteria</taxon>
        <taxon>Alteromonadales</taxon>
        <taxon>Pseudoalteromonadaceae</taxon>
        <taxon>Pseudoalteromonas</taxon>
    </lineage>
</organism>
<dbReference type="PATRIC" id="fig|1315283.4.peg.1317"/>
<dbReference type="KEGG" id="ptn:PTRA_a1523"/>
<dbReference type="EMBL" id="CP011034">
    <property type="protein sequence ID" value="ALS32724.1"/>
    <property type="molecule type" value="Genomic_DNA"/>
</dbReference>